<dbReference type="Proteomes" id="UP000003327">
    <property type="component" value="Unassembled WGS sequence"/>
</dbReference>
<name>C9MSL3_9BACT</name>
<dbReference type="STRING" id="649761.HMPREF0973_02632"/>
<protein>
    <recommendedName>
        <fullName evidence="3">DUF2971 domain-containing protein</fullName>
    </recommendedName>
</protein>
<dbReference type="HOGENOM" id="CLU_050666_2_0_10"/>
<proteinExistence type="predicted"/>
<dbReference type="EMBL" id="ACVA01000066">
    <property type="protein sequence ID" value="EEX17490.1"/>
    <property type="molecule type" value="Genomic_DNA"/>
</dbReference>
<gene>
    <name evidence="1" type="ORF">HMPREF0973_02632</name>
</gene>
<accession>C9MSL3</accession>
<dbReference type="Pfam" id="PF11185">
    <property type="entry name" value="DUF2971"/>
    <property type="match status" value="1"/>
</dbReference>
<dbReference type="RefSeq" id="WP_004384318.1">
    <property type="nucleotide sequence ID" value="NZ_GG698717.1"/>
</dbReference>
<evidence type="ECO:0008006" key="3">
    <source>
        <dbReference type="Google" id="ProtNLM"/>
    </source>
</evidence>
<evidence type="ECO:0000313" key="1">
    <source>
        <dbReference type="EMBL" id="EEX17490.1"/>
    </source>
</evidence>
<evidence type="ECO:0000313" key="2">
    <source>
        <dbReference type="Proteomes" id="UP000003327"/>
    </source>
</evidence>
<dbReference type="InterPro" id="IPR021352">
    <property type="entry name" value="DUF2971"/>
</dbReference>
<reference evidence="1 2" key="1">
    <citation type="submission" date="2009-09" db="EMBL/GenBank/DDBJ databases">
        <authorList>
            <person name="Weinstock G."/>
            <person name="Sodergren E."/>
            <person name="Clifton S."/>
            <person name="Fulton L."/>
            <person name="Fulton B."/>
            <person name="Courtney L."/>
            <person name="Fronick C."/>
            <person name="Harrison M."/>
            <person name="Strong C."/>
            <person name="Farmer C."/>
            <person name="Delahaunty K."/>
            <person name="Markovic C."/>
            <person name="Hall O."/>
            <person name="Minx P."/>
            <person name="Tomlinson C."/>
            <person name="Mitreva M."/>
            <person name="Nelson J."/>
            <person name="Hou S."/>
            <person name="Wollam A."/>
            <person name="Pepin K.H."/>
            <person name="Johnson M."/>
            <person name="Bhonagiri V."/>
            <person name="Nash W.E."/>
            <person name="Warren W."/>
            <person name="Chinwalla A."/>
            <person name="Mardis E.R."/>
            <person name="Wilson R.K."/>
        </authorList>
    </citation>
    <scope>NUCLEOTIDE SEQUENCE [LARGE SCALE GENOMIC DNA]</scope>
    <source>
        <strain evidence="1 2">F0319</strain>
    </source>
</reference>
<dbReference type="OrthoDB" id="190848at2"/>
<comment type="caution">
    <text evidence="1">The sequence shown here is derived from an EMBL/GenBank/DDBJ whole genome shotgun (WGS) entry which is preliminary data.</text>
</comment>
<dbReference type="eggNOG" id="COG0457">
    <property type="taxonomic scope" value="Bacteria"/>
</dbReference>
<dbReference type="AlphaFoldDB" id="C9MSL3"/>
<keyword evidence="2" id="KW-1185">Reference proteome</keyword>
<organism evidence="1 2">
    <name type="scientific">Prevotella veroralis F0319</name>
    <dbReference type="NCBI Taxonomy" id="649761"/>
    <lineage>
        <taxon>Bacteria</taxon>
        <taxon>Pseudomonadati</taxon>
        <taxon>Bacteroidota</taxon>
        <taxon>Bacteroidia</taxon>
        <taxon>Bacteroidales</taxon>
        <taxon>Prevotellaceae</taxon>
        <taxon>Prevotella</taxon>
    </lineage>
</organism>
<sequence length="344" mass="40828">MSIGYKYRANIIEKNNYLRDIDSLLKDELWASSFDDLNDPFETEYIDNISRDLNTLKELFNMNINDVQAKWENLKRIKENLGIYSLSLSEKDYPSSNLMWSHYSNSHKGFCIAYDIDKLKDSEILPFSVDSVEVKYVENVPKIDVNDIAHRIDFIVKMFGTKMKVWQYEKEIRLLYSTFGIKHYSPFALKAVYFGLYMDEQYQSIIIDGLQNRDIKFYKMNRKENSYEILPISLCENSRKIDEKLPLDLFEVLKIDHNYTVENFHILYKGFLKDEATLQRFSSKFREQYSTKEANIFIYDDKNILDLIGKYPLYGNDQYRLASHLIAMSTFDAPNDIWMYPDKS</sequence>